<feature type="compositionally biased region" description="Basic residues" evidence="1">
    <location>
        <begin position="84"/>
        <end position="106"/>
    </location>
</feature>
<evidence type="ECO:0000313" key="2">
    <source>
        <dbReference type="EMBL" id="ONK56647.1"/>
    </source>
</evidence>
<dbReference type="EMBL" id="CM007390">
    <property type="protein sequence ID" value="ONK56647.1"/>
    <property type="molecule type" value="Genomic_DNA"/>
</dbReference>
<feature type="compositionally biased region" description="Acidic residues" evidence="1">
    <location>
        <begin position="62"/>
        <end position="77"/>
    </location>
</feature>
<protein>
    <submittedName>
        <fullName evidence="2">Uncharacterized protein</fullName>
    </submittedName>
</protein>
<organism evidence="2 3">
    <name type="scientific">Asparagus officinalis</name>
    <name type="common">Garden asparagus</name>
    <dbReference type="NCBI Taxonomy" id="4686"/>
    <lineage>
        <taxon>Eukaryota</taxon>
        <taxon>Viridiplantae</taxon>
        <taxon>Streptophyta</taxon>
        <taxon>Embryophyta</taxon>
        <taxon>Tracheophyta</taxon>
        <taxon>Spermatophyta</taxon>
        <taxon>Magnoliopsida</taxon>
        <taxon>Liliopsida</taxon>
        <taxon>Asparagales</taxon>
        <taxon>Asparagaceae</taxon>
        <taxon>Asparagoideae</taxon>
        <taxon>Asparagus</taxon>
    </lineage>
</organism>
<gene>
    <name evidence="2" type="ORF">A4U43_C10F11190</name>
</gene>
<name>A0A5P1E593_ASPOF</name>
<evidence type="ECO:0000256" key="1">
    <source>
        <dbReference type="SAM" id="MobiDB-lite"/>
    </source>
</evidence>
<sequence>MGCICCKRNSQPSDTNWSVALISFIASCAGLCTYGISWRDIADPELECQEEEDEILSSSTGLEEEEEEERLEEEEEILSSSAWRTRRRRRSAWRGRRRRRRRRRRKEGALGKNGKKLTQ</sequence>
<dbReference type="AlphaFoldDB" id="A0A5P1E593"/>
<evidence type="ECO:0000313" key="3">
    <source>
        <dbReference type="Proteomes" id="UP000243459"/>
    </source>
</evidence>
<keyword evidence="3" id="KW-1185">Reference proteome</keyword>
<dbReference type="Proteomes" id="UP000243459">
    <property type="component" value="Chromosome 10"/>
</dbReference>
<dbReference type="Gramene" id="ONK56647">
    <property type="protein sequence ID" value="ONK56647"/>
    <property type="gene ID" value="A4U43_C10F11190"/>
</dbReference>
<proteinExistence type="predicted"/>
<feature type="region of interest" description="Disordered" evidence="1">
    <location>
        <begin position="53"/>
        <end position="119"/>
    </location>
</feature>
<dbReference type="PROSITE" id="PS51257">
    <property type="entry name" value="PROKAR_LIPOPROTEIN"/>
    <property type="match status" value="1"/>
</dbReference>
<reference evidence="3" key="1">
    <citation type="journal article" date="2017" name="Nat. Commun.">
        <title>The asparagus genome sheds light on the origin and evolution of a young Y chromosome.</title>
        <authorList>
            <person name="Harkess A."/>
            <person name="Zhou J."/>
            <person name="Xu C."/>
            <person name="Bowers J.E."/>
            <person name="Van der Hulst R."/>
            <person name="Ayyampalayam S."/>
            <person name="Mercati F."/>
            <person name="Riccardi P."/>
            <person name="McKain M.R."/>
            <person name="Kakrana A."/>
            <person name="Tang H."/>
            <person name="Ray J."/>
            <person name="Groenendijk J."/>
            <person name="Arikit S."/>
            <person name="Mathioni S.M."/>
            <person name="Nakano M."/>
            <person name="Shan H."/>
            <person name="Telgmann-Rauber A."/>
            <person name="Kanno A."/>
            <person name="Yue Z."/>
            <person name="Chen H."/>
            <person name="Li W."/>
            <person name="Chen Y."/>
            <person name="Xu X."/>
            <person name="Zhang Y."/>
            <person name="Luo S."/>
            <person name="Chen H."/>
            <person name="Gao J."/>
            <person name="Mao Z."/>
            <person name="Pires J.C."/>
            <person name="Luo M."/>
            <person name="Kudrna D."/>
            <person name="Wing R.A."/>
            <person name="Meyers B.C."/>
            <person name="Yi K."/>
            <person name="Kong H."/>
            <person name="Lavrijsen P."/>
            <person name="Sunseri F."/>
            <person name="Falavigna A."/>
            <person name="Ye Y."/>
            <person name="Leebens-Mack J.H."/>
            <person name="Chen G."/>
        </authorList>
    </citation>
    <scope>NUCLEOTIDE SEQUENCE [LARGE SCALE GENOMIC DNA]</scope>
    <source>
        <strain evidence="3">cv. DH0086</strain>
    </source>
</reference>
<accession>A0A5P1E593</accession>